<dbReference type="RefSeq" id="WP_182582710.1">
    <property type="nucleotide sequence ID" value="NZ_JABVCQ010000006.1"/>
</dbReference>
<evidence type="ECO:0000256" key="4">
    <source>
        <dbReference type="ARBA" id="ARBA00022475"/>
    </source>
</evidence>
<dbReference type="GO" id="GO:0006935">
    <property type="term" value="P:chemotaxis"/>
    <property type="evidence" value="ECO:0007669"/>
    <property type="project" value="UniProtKB-KW"/>
</dbReference>
<evidence type="ECO:0000256" key="9">
    <source>
        <dbReference type="ARBA" id="ARBA00023136"/>
    </source>
</evidence>
<sequence>MNRLINTIVSALLTMGLLFNNNLLYAAGGKEETVYPAYLTLTPTIVNLNDQNRARFLRVEIDLSIKTAEDAELIHQHMPALQDRLVVLLGGRDTKELQAPGARDALRKEVLEALRDTMMKTAGQPAVDDLYFTGFIIQ</sequence>
<protein>
    <recommendedName>
        <fullName evidence="10">Flagellar protein FliL</fullName>
    </recommendedName>
</protein>
<evidence type="ECO:0000256" key="10">
    <source>
        <dbReference type="RuleBase" id="RU364125"/>
    </source>
</evidence>
<keyword evidence="9 10" id="KW-0472">Membrane</keyword>
<dbReference type="EMBL" id="JABVCQ010000006">
    <property type="protein sequence ID" value="MBB1125398.1"/>
    <property type="molecule type" value="Genomic_DNA"/>
</dbReference>
<dbReference type="AlphaFoldDB" id="A0A839HDS3"/>
<name>A0A839HDS3_9GAMM</name>
<dbReference type="InterPro" id="IPR005503">
    <property type="entry name" value="FliL"/>
</dbReference>
<organism evidence="11 12">
    <name type="scientific">Thiospirillum jenense</name>
    <dbReference type="NCBI Taxonomy" id="1653858"/>
    <lineage>
        <taxon>Bacteria</taxon>
        <taxon>Pseudomonadati</taxon>
        <taxon>Pseudomonadota</taxon>
        <taxon>Gammaproteobacteria</taxon>
        <taxon>Chromatiales</taxon>
        <taxon>Chromatiaceae</taxon>
        <taxon>Thiospirillum</taxon>
    </lineage>
</organism>
<proteinExistence type="inferred from homology"/>
<dbReference type="GO" id="GO:0009425">
    <property type="term" value="C:bacterial-type flagellum basal body"/>
    <property type="evidence" value="ECO:0007669"/>
    <property type="project" value="InterPro"/>
</dbReference>
<evidence type="ECO:0000256" key="8">
    <source>
        <dbReference type="ARBA" id="ARBA00022989"/>
    </source>
</evidence>
<comment type="similarity">
    <text evidence="3 10">Belongs to the FliL family.</text>
</comment>
<keyword evidence="10" id="KW-0997">Cell inner membrane</keyword>
<dbReference type="PANTHER" id="PTHR35091:SF2">
    <property type="entry name" value="FLAGELLAR PROTEIN FLIL"/>
    <property type="match status" value="1"/>
</dbReference>
<dbReference type="Proteomes" id="UP000548632">
    <property type="component" value="Unassembled WGS sequence"/>
</dbReference>
<comment type="function">
    <text evidence="1 10">Controls the rotational direction of flagella during chemotaxis.</text>
</comment>
<keyword evidence="11" id="KW-0969">Cilium</keyword>
<keyword evidence="7 10" id="KW-0283">Flagellar rotation</keyword>
<keyword evidence="4" id="KW-1003">Cell membrane</keyword>
<reference evidence="11 12" key="1">
    <citation type="journal article" date="2020" name="Arch. Microbiol.">
        <title>The genome sequence of the giant phototrophic gammaproteobacterium Thiospirillum jenense gives insight into its physiological properties and phylogenetic relationships.</title>
        <authorList>
            <person name="Imhoff J.F."/>
            <person name="Meyer T.E."/>
            <person name="Kyndt J.A."/>
        </authorList>
    </citation>
    <scope>NUCLEOTIDE SEQUENCE [LARGE SCALE GENOMIC DNA]</scope>
    <source>
        <strain evidence="11 12">DSM 216</strain>
    </source>
</reference>
<dbReference type="GO" id="GO:0005886">
    <property type="term" value="C:plasma membrane"/>
    <property type="evidence" value="ECO:0007669"/>
    <property type="project" value="UniProtKB-SubCell"/>
</dbReference>
<accession>A0A839HDS3</accession>
<keyword evidence="5 10" id="KW-0145">Chemotaxis</keyword>
<dbReference type="Pfam" id="PF03748">
    <property type="entry name" value="FliL"/>
    <property type="match status" value="1"/>
</dbReference>
<keyword evidence="11" id="KW-0282">Flagellum</keyword>
<evidence type="ECO:0000256" key="7">
    <source>
        <dbReference type="ARBA" id="ARBA00022779"/>
    </source>
</evidence>
<evidence type="ECO:0000256" key="1">
    <source>
        <dbReference type="ARBA" id="ARBA00002254"/>
    </source>
</evidence>
<keyword evidence="6" id="KW-0812">Transmembrane</keyword>
<keyword evidence="12" id="KW-1185">Reference proteome</keyword>
<comment type="caution">
    <text evidence="11">The sequence shown here is derived from an EMBL/GenBank/DDBJ whole genome shotgun (WGS) entry which is preliminary data.</text>
</comment>
<evidence type="ECO:0000256" key="5">
    <source>
        <dbReference type="ARBA" id="ARBA00022500"/>
    </source>
</evidence>
<comment type="subcellular location">
    <subcellularLocation>
        <location evidence="10">Cell inner membrane</location>
    </subcellularLocation>
    <subcellularLocation>
        <location evidence="2">Cell membrane</location>
        <topology evidence="2">Single-pass membrane protein</topology>
    </subcellularLocation>
</comment>
<dbReference type="PANTHER" id="PTHR35091">
    <property type="entry name" value="FLAGELLAR PROTEIN FLIL"/>
    <property type="match status" value="1"/>
</dbReference>
<evidence type="ECO:0000256" key="2">
    <source>
        <dbReference type="ARBA" id="ARBA00004162"/>
    </source>
</evidence>
<gene>
    <name evidence="11" type="ORF">HUK38_04025</name>
</gene>
<dbReference type="GO" id="GO:0071978">
    <property type="term" value="P:bacterial-type flagellum-dependent swarming motility"/>
    <property type="evidence" value="ECO:0007669"/>
    <property type="project" value="TreeGrafter"/>
</dbReference>
<keyword evidence="11" id="KW-0966">Cell projection</keyword>
<evidence type="ECO:0000256" key="6">
    <source>
        <dbReference type="ARBA" id="ARBA00022692"/>
    </source>
</evidence>
<evidence type="ECO:0000313" key="11">
    <source>
        <dbReference type="EMBL" id="MBB1125398.1"/>
    </source>
</evidence>
<evidence type="ECO:0000256" key="3">
    <source>
        <dbReference type="ARBA" id="ARBA00008281"/>
    </source>
</evidence>
<evidence type="ECO:0000313" key="12">
    <source>
        <dbReference type="Proteomes" id="UP000548632"/>
    </source>
</evidence>
<keyword evidence="8" id="KW-1133">Transmembrane helix</keyword>